<evidence type="ECO:0000256" key="6">
    <source>
        <dbReference type="PROSITE-ProRule" id="PRU00277"/>
    </source>
</evidence>
<protein>
    <recommendedName>
        <fullName evidence="7">Peptidyl-prolyl cis-trans isomerase</fullName>
        <ecNumber evidence="7">5.2.1.8</ecNumber>
    </recommendedName>
</protein>
<keyword evidence="4 6" id="KW-0697">Rotamase</keyword>
<gene>
    <name evidence="9" type="ORF">GJQ55_05540</name>
</gene>
<dbReference type="RefSeq" id="WP_228346522.1">
    <property type="nucleotide sequence ID" value="NZ_CP046056.1"/>
</dbReference>
<evidence type="ECO:0000256" key="1">
    <source>
        <dbReference type="ARBA" id="ARBA00000971"/>
    </source>
</evidence>
<dbReference type="PANTHER" id="PTHR43811">
    <property type="entry name" value="FKBP-TYPE PEPTIDYL-PROLYL CIS-TRANS ISOMERASE FKPA"/>
    <property type="match status" value="1"/>
</dbReference>
<keyword evidence="10" id="KW-1185">Reference proteome</keyword>
<comment type="catalytic activity">
    <reaction evidence="1 6 7">
        <text>[protein]-peptidylproline (omega=180) = [protein]-peptidylproline (omega=0)</text>
        <dbReference type="Rhea" id="RHEA:16237"/>
        <dbReference type="Rhea" id="RHEA-COMP:10747"/>
        <dbReference type="Rhea" id="RHEA-COMP:10748"/>
        <dbReference type="ChEBI" id="CHEBI:83833"/>
        <dbReference type="ChEBI" id="CHEBI:83834"/>
        <dbReference type="EC" id="5.2.1.8"/>
    </reaction>
</comment>
<dbReference type="EC" id="5.2.1.8" evidence="7"/>
<dbReference type="GO" id="GO:0003755">
    <property type="term" value="F:peptidyl-prolyl cis-trans isomerase activity"/>
    <property type="evidence" value="ECO:0007669"/>
    <property type="project" value="UniProtKB-UniRule"/>
</dbReference>
<accession>A0A9X7V1N4</accession>
<evidence type="ECO:0000313" key="10">
    <source>
        <dbReference type="Proteomes" id="UP000596074"/>
    </source>
</evidence>
<evidence type="ECO:0000256" key="3">
    <source>
        <dbReference type="ARBA" id="ARBA00022729"/>
    </source>
</evidence>
<reference evidence="9 10" key="1">
    <citation type="submission" date="2019-11" db="EMBL/GenBank/DDBJ databases">
        <title>Venatorbacter sp. nov. a predator of Campylobacter and other Gram-negative bacteria.</title>
        <authorList>
            <person name="Saeedi A."/>
            <person name="Cummings N.J."/>
            <person name="Connerton I.F."/>
            <person name="Connerton P.L."/>
        </authorList>
    </citation>
    <scope>NUCLEOTIDE SEQUENCE [LARGE SCALE GENOMIC DNA]</scope>
    <source>
        <strain evidence="9">XL5</strain>
    </source>
</reference>
<dbReference type="PANTHER" id="PTHR43811:SF19">
    <property type="entry name" value="39 KDA FK506-BINDING NUCLEAR PROTEIN"/>
    <property type="match status" value="1"/>
</dbReference>
<dbReference type="PROSITE" id="PS50059">
    <property type="entry name" value="FKBP_PPIASE"/>
    <property type="match status" value="1"/>
</dbReference>
<evidence type="ECO:0000256" key="5">
    <source>
        <dbReference type="ARBA" id="ARBA00023235"/>
    </source>
</evidence>
<dbReference type="Pfam" id="PF00254">
    <property type="entry name" value="FKBP_C"/>
    <property type="match status" value="1"/>
</dbReference>
<dbReference type="SUPFAM" id="SSF54534">
    <property type="entry name" value="FKBP-like"/>
    <property type="match status" value="1"/>
</dbReference>
<dbReference type="AlphaFoldDB" id="A0A9X7V1N4"/>
<evidence type="ECO:0000313" key="9">
    <source>
        <dbReference type="EMBL" id="QQD23974.1"/>
    </source>
</evidence>
<dbReference type="FunFam" id="3.10.50.40:FF:000045">
    <property type="entry name" value="Peptidyl-prolyl cis-trans isomerase"/>
    <property type="match status" value="1"/>
</dbReference>
<name>A0A9X7V1N4_9GAMM</name>
<sequence length="158" mass="17296">MTNLIFWLLVAALVIYALYRAGVGSNKIAARQRSKAAEFLATNGQREGVVTTASGLQYEVLQPGQGEVHPKATDTVLVHYHGTLMSGEVFDSSVERKEPIRFALNQVIPGWTEGLQTMVEGQKTRLFIPPELAYGNQRAGSIPPGSLLIFDVELLQID</sequence>
<organism evidence="9 10">
    <name type="scientific">Venatoribacter cucullus</name>
    <dbReference type="NCBI Taxonomy" id="2661630"/>
    <lineage>
        <taxon>Bacteria</taxon>
        <taxon>Pseudomonadati</taxon>
        <taxon>Pseudomonadota</taxon>
        <taxon>Gammaproteobacteria</taxon>
        <taxon>Oceanospirillales</taxon>
        <taxon>Oceanospirillaceae</taxon>
        <taxon>Venatoribacter</taxon>
    </lineage>
</organism>
<dbReference type="InterPro" id="IPR001179">
    <property type="entry name" value="PPIase_FKBP_dom"/>
</dbReference>
<dbReference type="InterPro" id="IPR000774">
    <property type="entry name" value="PPIase_FKBP_N"/>
</dbReference>
<dbReference type="KEGG" id="vcw:GJQ55_05540"/>
<dbReference type="Proteomes" id="UP000596074">
    <property type="component" value="Chromosome"/>
</dbReference>
<evidence type="ECO:0000256" key="2">
    <source>
        <dbReference type="ARBA" id="ARBA00006577"/>
    </source>
</evidence>
<proteinExistence type="inferred from homology"/>
<evidence type="ECO:0000256" key="4">
    <source>
        <dbReference type="ARBA" id="ARBA00023110"/>
    </source>
</evidence>
<keyword evidence="5 6" id="KW-0413">Isomerase</keyword>
<dbReference type="Gene3D" id="3.10.50.40">
    <property type="match status" value="1"/>
</dbReference>
<evidence type="ECO:0000256" key="7">
    <source>
        <dbReference type="RuleBase" id="RU003915"/>
    </source>
</evidence>
<feature type="domain" description="PPIase FKBP-type" evidence="8">
    <location>
        <begin position="73"/>
        <end position="158"/>
    </location>
</feature>
<dbReference type="EMBL" id="CP046056">
    <property type="protein sequence ID" value="QQD23974.1"/>
    <property type="molecule type" value="Genomic_DNA"/>
</dbReference>
<dbReference type="GO" id="GO:0006457">
    <property type="term" value="P:protein folding"/>
    <property type="evidence" value="ECO:0007669"/>
    <property type="project" value="InterPro"/>
</dbReference>
<dbReference type="Pfam" id="PF01346">
    <property type="entry name" value="FKBP_N"/>
    <property type="match status" value="1"/>
</dbReference>
<evidence type="ECO:0000259" key="8">
    <source>
        <dbReference type="PROSITE" id="PS50059"/>
    </source>
</evidence>
<keyword evidence="3" id="KW-0732">Signal</keyword>
<dbReference type="InterPro" id="IPR046357">
    <property type="entry name" value="PPIase_dom_sf"/>
</dbReference>
<comment type="similarity">
    <text evidence="2 7">Belongs to the FKBP-type PPIase family.</text>
</comment>